<accession>A0A8H7E1P2</accession>
<reference evidence="2" key="1">
    <citation type="submission" date="2020-02" db="EMBL/GenBank/DDBJ databases">
        <authorList>
            <person name="Palmer J.M."/>
        </authorList>
    </citation>
    <scope>NUCLEOTIDE SEQUENCE</scope>
    <source>
        <strain evidence="2">EPUS1.4</strain>
        <tissue evidence="2">Thallus</tissue>
    </source>
</reference>
<keyword evidence="3" id="KW-1185">Reference proteome</keyword>
<proteinExistence type="predicted"/>
<feature type="region of interest" description="Disordered" evidence="1">
    <location>
        <begin position="27"/>
        <end position="58"/>
    </location>
</feature>
<evidence type="ECO:0000313" key="2">
    <source>
        <dbReference type="EMBL" id="KAF7506142.1"/>
    </source>
</evidence>
<organism evidence="2 3">
    <name type="scientific">Endocarpon pusillum</name>
    <dbReference type="NCBI Taxonomy" id="364733"/>
    <lineage>
        <taxon>Eukaryota</taxon>
        <taxon>Fungi</taxon>
        <taxon>Dikarya</taxon>
        <taxon>Ascomycota</taxon>
        <taxon>Pezizomycotina</taxon>
        <taxon>Eurotiomycetes</taxon>
        <taxon>Chaetothyriomycetidae</taxon>
        <taxon>Verrucariales</taxon>
        <taxon>Verrucariaceae</taxon>
        <taxon>Endocarpon</taxon>
    </lineage>
</organism>
<protein>
    <submittedName>
        <fullName evidence="2">Uncharacterized protein</fullName>
    </submittedName>
</protein>
<name>A0A8H7E1P2_9EURO</name>
<evidence type="ECO:0000313" key="3">
    <source>
        <dbReference type="Proteomes" id="UP000606974"/>
    </source>
</evidence>
<dbReference type="EMBL" id="JAACFV010000093">
    <property type="protein sequence ID" value="KAF7506142.1"/>
    <property type="molecule type" value="Genomic_DNA"/>
</dbReference>
<dbReference type="AlphaFoldDB" id="A0A8H7E1P2"/>
<evidence type="ECO:0000256" key="1">
    <source>
        <dbReference type="SAM" id="MobiDB-lite"/>
    </source>
</evidence>
<comment type="caution">
    <text evidence="2">The sequence shown here is derived from an EMBL/GenBank/DDBJ whole genome shotgun (WGS) entry which is preliminary data.</text>
</comment>
<sequence length="99" mass="10785">MSENHSATIVDMAGAVMNATAVKRSLDDDNGCLSAPAKKPRCDDEKHVPETTASQEVKMSQAEHLKALEGRFSLVKEALKTLVKCPESEHFTNAFKALQ</sequence>
<feature type="compositionally biased region" description="Basic and acidic residues" evidence="1">
    <location>
        <begin position="40"/>
        <end position="49"/>
    </location>
</feature>
<dbReference type="Proteomes" id="UP000606974">
    <property type="component" value="Unassembled WGS sequence"/>
</dbReference>
<gene>
    <name evidence="2" type="ORF">GJ744_012206</name>
</gene>